<dbReference type="EMBL" id="GGEC01039442">
    <property type="protein sequence ID" value="MBX19926.1"/>
    <property type="molecule type" value="Transcribed_RNA"/>
</dbReference>
<sequence>MSHDAVIVVVFQWFCSVWSWGKELSFKDCFFLGCFIVGV</sequence>
<evidence type="ECO:0000313" key="1">
    <source>
        <dbReference type="EMBL" id="MBX19926.1"/>
    </source>
</evidence>
<organism evidence="1">
    <name type="scientific">Rhizophora mucronata</name>
    <name type="common">Asiatic mangrove</name>
    <dbReference type="NCBI Taxonomy" id="61149"/>
    <lineage>
        <taxon>Eukaryota</taxon>
        <taxon>Viridiplantae</taxon>
        <taxon>Streptophyta</taxon>
        <taxon>Embryophyta</taxon>
        <taxon>Tracheophyta</taxon>
        <taxon>Spermatophyta</taxon>
        <taxon>Magnoliopsida</taxon>
        <taxon>eudicotyledons</taxon>
        <taxon>Gunneridae</taxon>
        <taxon>Pentapetalae</taxon>
        <taxon>rosids</taxon>
        <taxon>fabids</taxon>
        <taxon>Malpighiales</taxon>
        <taxon>Rhizophoraceae</taxon>
        <taxon>Rhizophora</taxon>
    </lineage>
</organism>
<reference evidence="1" key="1">
    <citation type="submission" date="2018-02" db="EMBL/GenBank/DDBJ databases">
        <title>Rhizophora mucronata_Transcriptome.</title>
        <authorList>
            <person name="Meera S.P."/>
            <person name="Sreeshan A."/>
            <person name="Augustine A."/>
        </authorList>
    </citation>
    <scope>NUCLEOTIDE SEQUENCE</scope>
    <source>
        <tissue evidence="1">Leaf</tissue>
    </source>
</reference>
<proteinExistence type="predicted"/>
<accession>A0A2P2LPN8</accession>
<protein>
    <submittedName>
        <fullName evidence="1">Uncharacterized protein</fullName>
    </submittedName>
</protein>
<name>A0A2P2LPN8_RHIMU</name>
<dbReference type="AlphaFoldDB" id="A0A2P2LPN8"/>